<name>A0A5N6PK04_9ASTR</name>
<dbReference type="PANTHER" id="PTHR31811">
    <property type="entry name" value="TRNA A64-2'-O-RIBOSYLPHOSPHATE TRANSFERASE"/>
    <property type="match status" value="1"/>
</dbReference>
<feature type="region of interest" description="Disordered" evidence="1">
    <location>
        <begin position="129"/>
        <end position="150"/>
    </location>
</feature>
<dbReference type="InterPro" id="IPR033421">
    <property type="entry name" value="Rit1_DUSP-like"/>
</dbReference>
<dbReference type="EMBL" id="SZYD01000004">
    <property type="protein sequence ID" value="KAD6454757.1"/>
    <property type="molecule type" value="Genomic_DNA"/>
</dbReference>
<evidence type="ECO:0000256" key="1">
    <source>
        <dbReference type="SAM" id="MobiDB-lite"/>
    </source>
</evidence>
<dbReference type="Pfam" id="PF04179">
    <property type="entry name" value="Init_tRNA_PT"/>
    <property type="match status" value="1"/>
</dbReference>
<sequence length="320" mass="36037">MIVDSTRKGKRFPDSMSKTIPIWTCVLNRAILNYRNKMNGINKPKEGCTSSAQSCGTALQESHEWDPSLHLPLWVPDTEKIRIDSKLNEWVKVLETSGEQGTMKKVGPDVCNQAVANIVEKDRVFRSQRGQNAPQVSVKPKKSERTWSNQSQDQPLDIIVAKGISGDLLDSEHGVYWLGLTNLAVCSTKYNFKSSNVDSILNCDKNQILCTLEDSEAYLHLPAMIFSSMKSSFCVEFCGTASEKGKEACSLLQQRSEFYSCKYDIRREDISVCICLAILISLFNAEGAYDDGKLFKEAKLHMRQRLVFVCKHCKCATIKR</sequence>
<dbReference type="OrthoDB" id="45256at2759"/>
<dbReference type="InterPro" id="IPR007306">
    <property type="entry name" value="Rit1"/>
</dbReference>
<feature type="domain" description="Rit1 DUSP-like" evidence="2">
    <location>
        <begin position="268"/>
        <end position="314"/>
    </location>
</feature>
<dbReference type="GO" id="GO:0043399">
    <property type="term" value="F:tRNA adenosine(64)-2'-O-ribosylphosphate transferase activity"/>
    <property type="evidence" value="ECO:0007669"/>
    <property type="project" value="InterPro"/>
</dbReference>
<dbReference type="AlphaFoldDB" id="A0A5N6PK04"/>
<evidence type="ECO:0000259" key="3">
    <source>
        <dbReference type="Pfam" id="PF17184"/>
    </source>
</evidence>
<evidence type="ECO:0000313" key="4">
    <source>
        <dbReference type="EMBL" id="KAD6454757.1"/>
    </source>
</evidence>
<keyword evidence="5" id="KW-1185">Reference proteome</keyword>
<proteinExistence type="predicted"/>
<organism evidence="4 5">
    <name type="scientific">Mikania micrantha</name>
    <name type="common">bitter vine</name>
    <dbReference type="NCBI Taxonomy" id="192012"/>
    <lineage>
        <taxon>Eukaryota</taxon>
        <taxon>Viridiplantae</taxon>
        <taxon>Streptophyta</taxon>
        <taxon>Embryophyta</taxon>
        <taxon>Tracheophyta</taxon>
        <taxon>Spermatophyta</taxon>
        <taxon>Magnoliopsida</taxon>
        <taxon>eudicotyledons</taxon>
        <taxon>Gunneridae</taxon>
        <taxon>Pentapetalae</taxon>
        <taxon>asterids</taxon>
        <taxon>campanulids</taxon>
        <taxon>Asterales</taxon>
        <taxon>Asteraceae</taxon>
        <taxon>Asteroideae</taxon>
        <taxon>Heliantheae alliance</taxon>
        <taxon>Eupatorieae</taxon>
        <taxon>Mikania</taxon>
    </lineage>
</organism>
<dbReference type="PANTHER" id="PTHR31811:SF0">
    <property type="entry name" value="TRNA A64-2'-O-RIBOSYLPHOSPHATE TRANSFERASE"/>
    <property type="match status" value="1"/>
</dbReference>
<dbReference type="GO" id="GO:0019988">
    <property type="term" value="P:charged-tRNA amino acid modification"/>
    <property type="evidence" value="ECO:0007669"/>
    <property type="project" value="InterPro"/>
</dbReference>
<gene>
    <name evidence="4" type="ORF">E3N88_09463</name>
</gene>
<comment type="caution">
    <text evidence="4">The sequence shown here is derived from an EMBL/GenBank/DDBJ whole genome shotgun (WGS) entry which is preliminary data.</text>
</comment>
<protein>
    <submittedName>
        <fullName evidence="4">Uncharacterized protein</fullName>
    </submittedName>
</protein>
<dbReference type="InterPro" id="IPR033449">
    <property type="entry name" value="Rit1_N"/>
</dbReference>
<reference evidence="4 5" key="1">
    <citation type="submission" date="2019-05" db="EMBL/GenBank/DDBJ databases">
        <title>Mikania micrantha, genome provides insights into the molecular mechanism of rapid growth.</title>
        <authorList>
            <person name="Liu B."/>
        </authorList>
    </citation>
    <scope>NUCLEOTIDE SEQUENCE [LARGE SCALE GENOMIC DNA]</scope>
    <source>
        <strain evidence="4">NLD-2019</strain>
        <tissue evidence="4">Leaf</tissue>
    </source>
</reference>
<evidence type="ECO:0000259" key="2">
    <source>
        <dbReference type="Pfam" id="PF04179"/>
    </source>
</evidence>
<dbReference type="Pfam" id="PF17184">
    <property type="entry name" value="Rit1_C"/>
    <property type="match status" value="1"/>
</dbReference>
<dbReference type="Proteomes" id="UP000326396">
    <property type="component" value="Linkage Group LG12"/>
</dbReference>
<evidence type="ECO:0000313" key="5">
    <source>
        <dbReference type="Proteomes" id="UP000326396"/>
    </source>
</evidence>
<feature type="domain" description="Rit1 N-terminal" evidence="3">
    <location>
        <begin position="1"/>
        <end position="99"/>
    </location>
</feature>
<dbReference type="GO" id="GO:0005737">
    <property type="term" value="C:cytoplasm"/>
    <property type="evidence" value="ECO:0007669"/>
    <property type="project" value="TreeGrafter"/>
</dbReference>
<accession>A0A5N6PK04</accession>